<dbReference type="InterPro" id="IPR050863">
    <property type="entry name" value="CenT-Element_Derived"/>
</dbReference>
<dbReference type="GO" id="GO:0003677">
    <property type="term" value="F:DNA binding"/>
    <property type="evidence" value="ECO:0007669"/>
    <property type="project" value="TreeGrafter"/>
</dbReference>
<feature type="domain" description="DDE-1" evidence="3">
    <location>
        <begin position="23"/>
        <end position="114"/>
    </location>
</feature>
<accession>A0AAV8Y212</accession>
<dbReference type="InterPro" id="IPR004875">
    <property type="entry name" value="DDE_SF_endonuclease_dom"/>
</dbReference>
<evidence type="ECO:0000259" key="3">
    <source>
        <dbReference type="Pfam" id="PF03184"/>
    </source>
</evidence>
<dbReference type="GO" id="GO:0005634">
    <property type="term" value="C:nucleus"/>
    <property type="evidence" value="ECO:0007669"/>
    <property type="project" value="TreeGrafter"/>
</dbReference>
<gene>
    <name evidence="4" type="ORF">NQ314_009226</name>
</gene>
<sequence length="333" mass="38075">EKNKKIEFEDGLPPGGKVIMGEKSAYVTSDIFFQWFQEFFVPRKGLGKVLLIMDGHSSHCSNVELLDYAVANDVILFCLPSHSTHWLQPLDRSFFKPLKTYWSQTCQNWVHNNPGRKLGRLQFASLLNADWCKAATIQNGTSGFRTCGIYPFNPEQIPDYAFVLDKVAQVQENLNPEKNPIEGQNENINFPDVHRQDVIAANDDREDRNPFEDILPVPRIEPGPSNNRGHRKQHAEVLTSPETITVKRAKKEEKIKKLKQKEEKARTSKNNVQSAAAWLQYREVATAIGLPKKEILDYLDFKFSIAKSLGGMTQRKRMKICSLFQIDILEETT</sequence>
<evidence type="ECO:0000256" key="1">
    <source>
        <dbReference type="SAM" id="Coils"/>
    </source>
</evidence>
<dbReference type="Pfam" id="PF03184">
    <property type="entry name" value="DDE_1"/>
    <property type="match status" value="1"/>
</dbReference>
<evidence type="ECO:0000256" key="2">
    <source>
        <dbReference type="SAM" id="MobiDB-lite"/>
    </source>
</evidence>
<organism evidence="4 5">
    <name type="scientific">Rhamnusium bicolor</name>
    <dbReference type="NCBI Taxonomy" id="1586634"/>
    <lineage>
        <taxon>Eukaryota</taxon>
        <taxon>Metazoa</taxon>
        <taxon>Ecdysozoa</taxon>
        <taxon>Arthropoda</taxon>
        <taxon>Hexapoda</taxon>
        <taxon>Insecta</taxon>
        <taxon>Pterygota</taxon>
        <taxon>Neoptera</taxon>
        <taxon>Endopterygota</taxon>
        <taxon>Coleoptera</taxon>
        <taxon>Polyphaga</taxon>
        <taxon>Cucujiformia</taxon>
        <taxon>Chrysomeloidea</taxon>
        <taxon>Cerambycidae</taxon>
        <taxon>Lepturinae</taxon>
        <taxon>Rhagiini</taxon>
        <taxon>Rhamnusium</taxon>
    </lineage>
</organism>
<dbReference type="PANTHER" id="PTHR19303:SF74">
    <property type="entry name" value="POGO TRANSPOSABLE ELEMENT WITH KRAB DOMAIN"/>
    <property type="match status" value="1"/>
</dbReference>
<dbReference type="PANTHER" id="PTHR19303">
    <property type="entry name" value="TRANSPOSON"/>
    <property type="match status" value="1"/>
</dbReference>
<dbReference type="Proteomes" id="UP001162156">
    <property type="component" value="Unassembled WGS sequence"/>
</dbReference>
<feature type="region of interest" description="Disordered" evidence="2">
    <location>
        <begin position="208"/>
        <end position="235"/>
    </location>
</feature>
<comment type="caution">
    <text evidence="4">The sequence shown here is derived from an EMBL/GenBank/DDBJ whole genome shotgun (WGS) entry which is preliminary data.</text>
</comment>
<dbReference type="AlphaFoldDB" id="A0AAV8Y212"/>
<feature type="coiled-coil region" evidence="1">
    <location>
        <begin position="244"/>
        <end position="275"/>
    </location>
</feature>
<proteinExistence type="predicted"/>
<evidence type="ECO:0000313" key="5">
    <source>
        <dbReference type="Proteomes" id="UP001162156"/>
    </source>
</evidence>
<reference evidence="4" key="1">
    <citation type="journal article" date="2023" name="Insect Mol. Biol.">
        <title>Genome sequencing provides insights into the evolution of gene families encoding plant cell wall-degrading enzymes in longhorned beetles.</title>
        <authorList>
            <person name="Shin N.R."/>
            <person name="Okamura Y."/>
            <person name="Kirsch R."/>
            <person name="Pauchet Y."/>
        </authorList>
    </citation>
    <scope>NUCLEOTIDE SEQUENCE</scope>
    <source>
        <strain evidence="4">RBIC_L_NR</strain>
    </source>
</reference>
<evidence type="ECO:0000313" key="4">
    <source>
        <dbReference type="EMBL" id="KAJ8945474.1"/>
    </source>
</evidence>
<feature type="non-terminal residue" evidence="4">
    <location>
        <position position="1"/>
    </location>
</feature>
<name>A0AAV8Y212_9CUCU</name>
<keyword evidence="5" id="KW-1185">Reference proteome</keyword>
<protein>
    <recommendedName>
        <fullName evidence="3">DDE-1 domain-containing protein</fullName>
    </recommendedName>
</protein>
<dbReference type="EMBL" id="JANEYF010002509">
    <property type="protein sequence ID" value="KAJ8945474.1"/>
    <property type="molecule type" value="Genomic_DNA"/>
</dbReference>
<keyword evidence="1" id="KW-0175">Coiled coil</keyword>